<proteinExistence type="predicted"/>
<dbReference type="PROSITE" id="PS51257">
    <property type="entry name" value="PROKAR_LIPOPROTEIN"/>
    <property type="match status" value="1"/>
</dbReference>
<organism evidence="3">
    <name type="scientific">Achromobacter sp. HNDS-1</name>
    <dbReference type="NCBI Taxonomy" id="3151598"/>
    <lineage>
        <taxon>Bacteria</taxon>
        <taxon>Pseudomonadati</taxon>
        <taxon>Pseudomonadota</taxon>
        <taxon>Betaproteobacteria</taxon>
        <taxon>Burkholderiales</taxon>
        <taxon>Alcaligenaceae</taxon>
        <taxon>Achromobacter</taxon>
    </lineage>
</organism>
<dbReference type="KEGG" id="achh:ABFG95_26775"/>
<feature type="domain" description="DUF2846" evidence="2">
    <location>
        <begin position="36"/>
        <end position="113"/>
    </location>
</feature>
<feature type="chain" id="PRO_5043369446" evidence="1">
    <location>
        <begin position="23"/>
        <end position="155"/>
    </location>
</feature>
<dbReference type="InterPro" id="IPR022548">
    <property type="entry name" value="DUF2846"/>
</dbReference>
<evidence type="ECO:0000259" key="2">
    <source>
        <dbReference type="Pfam" id="PF11008"/>
    </source>
</evidence>
<evidence type="ECO:0000313" key="3">
    <source>
        <dbReference type="EMBL" id="XBO98436.1"/>
    </source>
</evidence>
<dbReference type="Pfam" id="PF11008">
    <property type="entry name" value="DUF2846"/>
    <property type="match status" value="1"/>
</dbReference>
<sequence>MSPVKLAAAMLAAMALVGCAGAKYEKAASRIPPIPQDKGRIYFYQPQPEMMSSAQQKLRVNEVVVGRNKPGAFFFVDRPAGSYTVTNLYWTGDGVSFMLDAGQTRYVRIMAESLGSTSASGKLMMELVDPPEMAEREMNRLRYWGAASSEQVPGL</sequence>
<name>A0AAU7L9Q8_9BURK</name>
<accession>A0AAU7L9Q8</accession>
<reference evidence="3" key="1">
    <citation type="submission" date="2024-05" db="EMBL/GenBank/DDBJ databases">
        <title>Transcriptome analysis of the degradation process of organic nitrogen by two heterotrophic nitrifying and aerobic denitrifying bacteria, Achromobacter sp. HNDS-1 and Enterobacter sp. HNDS-6.</title>
        <authorList>
            <person name="Huang Y."/>
        </authorList>
    </citation>
    <scope>NUCLEOTIDE SEQUENCE</scope>
    <source>
        <strain evidence="3">HNDS-1</strain>
    </source>
</reference>
<protein>
    <submittedName>
        <fullName evidence="3">DUF2846 domain-containing protein</fullName>
    </submittedName>
</protein>
<gene>
    <name evidence="3" type="ORF">ABFG95_26775</name>
</gene>
<evidence type="ECO:0000256" key="1">
    <source>
        <dbReference type="SAM" id="SignalP"/>
    </source>
</evidence>
<keyword evidence="1" id="KW-0732">Signal</keyword>
<feature type="signal peptide" evidence="1">
    <location>
        <begin position="1"/>
        <end position="22"/>
    </location>
</feature>
<dbReference type="EMBL" id="CP157584">
    <property type="protein sequence ID" value="XBO98436.1"/>
    <property type="molecule type" value="Genomic_DNA"/>
</dbReference>
<dbReference type="AlphaFoldDB" id="A0AAU7L9Q8"/>
<dbReference type="RefSeq" id="WP_336764780.1">
    <property type="nucleotide sequence ID" value="NZ_CP157584.1"/>
</dbReference>